<dbReference type="GO" id="GO:0035529">
    <property type="term" value="F:NADH pyrophosphatase activity"/>
    <property type="evidence" value="ECO:0007669"/>
    <property type="project" value="TreeGrafter"/>
</dbReference>
<evidence type="ECO:0000313" key="10">
    <source>
        <dbReference type="EMBL" id="AKE38635.1"/>
    </source>
</evidence>
<evidence type="ECO:0000256" key="5">
    <source>
        <dbReference type="ARBA" id="ARBA00022723"/>
    </source>
</evidence>
<accession>A0A0F6QVX7</accession>
<dbReference type="KEGG" id="ccj:UL81_03270"/>
<dbReference type="GO" id="GO:0019677">
    <property type="term" value="P:NAD+ catabolic process"/>
    <property type="evidence" value="ECO:0007669"/>
    <property type="project" value="TreeGrafter"/>
</dbReference>
<comment type="cofactor">
    <cofactor evidence="2">
        <name>Zn(2+)</name>
        <dbReference type="ChEBI" id="CHEBI:29105"/>
    </cofactor>
</comment>
<sequence length="236" mass="26029">MYLPVSATGRVPVDAAGQPVLLRHLPPTDVVVQLSRWSALLLDDVAAFGTPQDATFFADQPEILKAITLVRNRREMIFDPASGEKLDYSDGGVVGRNPRGRLVFPRLDPAVIGMVQLRGTNKILLARNRQRDGYFSLIAGYVDAGETLEQAFAREVWEETGRRVEDLQYWGSQPWPPSGSLMVGFTAVTGDAAAVGKLDGELAEIRWVSRDELPELPLARAGSIAHTMIMEWYHGE</sequence>
<evidence type="ECO:0000256" key="3">
    <source>
        <dbReference type="ARBA" id="ARBA00009595"/>
    </source>
</evidence>
<dbReference type="AlphaFoldDB" id="A0A0F6QVX7"/>
<dbReference type="InterPro" id="IPR020084">
    <property type="entry name" value="NUDIX_hydrolase_CS"/>
</dbReference>
<reference evidence="10 11" key="1">
    <citation type="journal article" date="2015" name="Genome Announc.">
        <title>Complete Genome Sequence of Corynebacterium camporealensis DSM 44610, Isolated from the Milk of a Manchega Sheep with Subclinical Mastitis.</title>
        <authorList>
            <person name="Ruckert C."/>
            <person name="Albersmeier A."/>
            <person name="Winkler A."/>
            <person name="Tauch A."/>
        </authorList>
    </citation>
    <scope>NUCLEOTIDE SEQUENCE [LARGE SCALE GENOMIC DNA]</scope>
    <source>
        <strain evidence="10 11">DSM 44610</strain>
    </source>
</reference>
<comment type="cofactor">
    <cofactor evidence="1">
        <name>Mg(2+)</name>
        <dbReference type="ChEBI" id="CHEBI:18420"/>
    </cofactor>
</comment>
<keyword evidence="5" id="KW-0479">Metal-binding</keyword>
<dbReference type="Proteomes" id="UP000033566">
    <property type="component" value="Chromosome"/>
</dbReference>
<evidence type="ECO:0000256" key="2">
    <source>
        <dbReference type="ARBA" id="ARBA00001947"/>
    </source>
</evidence>
<gene>
    <name evidence="10" type="ORF">UL81_03270</name>
</gene>
<comment type="catalytic activity">
    <reaction evidence="9">
        <text>a 5'-end NAD(+)-phospho-ribonucleoside in mRNA + H2O = a 5'-end phospho-adenosine-phospho-ribonucleoside in mRNA + beta-nicotinamide D-ribonucleotide + 2 H(+)</text>
        <dbReference type="Rhea" id="RHEA:60876"/>
        <dbReference type="Rhea" id="RHEA-COMP:15698"/>
        <dbReference type="Rhea" id="RHEA-COMP:15719"/>
        <dbReference type="ChEBI" id="CHEBI:14649"/>
        <dbReference type="ChEBI" id="CHEBI:15377"/>
        <dbReference type="ChEBI" id="CHEBI:15378"/>
        <dbReference type="ChEBI" id="CHEBI:144029"/>
        <dbReference type="ChEBI" id="CHEBI:144051"/>
    </reaction>
    <physiologicalReaction direction="left-to-right" evidence="9">
        <dbReference type="Rhea" id="RHEA:60877"/>
    </physiologicalReaction>
</comment>
<keyword evidence="11" id="KW-1185">Reference proteome</keyword>
<dbReference type="HOGENOM" id="CLU_037162_0_3_11"/>
<dbReference type="InterPro" id="IPR049734">
    <property type="entry name" value="NudC-like_C"/>
</dbReference>
<dbReference type="PANTHER" id="PTHR42904:SF6">
    <property type="entry name" value="NAD-CAPPED RNA HYDROLASE NUDT12"/>
    <property type="match status" value="1"/>
</dbReference>
<dbReference type="InterPro" id="IPR050241">
    <property type="entry name" value="NAD-cap_RNA_hydrolase_NudC"/>
</dbReference>
<keyword evidence="6 10" id="KW-0378">Hydrolase</keyword>
<dbReference type="InterPro" id="IPR000086">
    <property type="entry name" value="NUDIX_hydrolase_dom"/>
</dbReference>
<comment type="similarity">
    <text evidence="3">Belongs to the Nudix hydrolase family. NudC subfamily.</text>
</comment>
<evidence type="ECO:0000256" key="1">
    <source>
        <dbReference type="ARBA" id="ARBA00001946"/>
    </source>
</evidence>
<evidence type="ECO:0000256" key="9">
    <source>
        <dbReference type="ARBA" id="ARBA00023679"/>
    </source>
</evidence>
<dbReference type="OrthoDB" id="9791656at2"/>
<dbReference type="EMBL" id="CP011311">
    <property type="protein sequence ID" value="AKE38635.1"/>
    <property type="molecule type" value="Genomic_DNA"/>
</dbReference>
<dbReference type="GO" id="GO:0046872">
    <property type="term" value="F:metal ion binding"/>
    <property type="evidence" value="ECO:0007669"/>
    <property type="project" value="UniProtKB-KW"/>
</dbReference>
<keyword evidence="7" id="KW-0460">Magnesium</keyword>
<evidence type="ECO:0000313" key="11">
    <source>
        <dbReference type="Proteomes" id="UP000033566"/>
    </source>
</evidence>
<dbReference type="PROSITE" id="PS51462">
    <property type="entry name" value="NUDIX"/>
    <property type="match status" value="1"/>
</dbReference>
<protein>
    <recommendedName>
        <fullName evidence="4">NAD(+) diphosphatase</fullName>
        <ecNumber evidence="4">3.6.1.22</ecNumber>
    </recommendedName>
</protein>
<name>A0A0F6QVX7_9CORY</name>
<dbReference type="PANTHER" id="PTHR42904">
    <property type="entry name" value="NUDIX HYDROLASE, NUDC SUBFAMILY"/>
    <property type="match status" value="1"/>
</dbReference>
<organism evidence="10 11">
    <name type="scientific">Corynebacterium camporealensis</name>
    <dbReference type="NCBI Taxonomy" id="161896"/>
    <lineage>
        <taxon>Bacteria</taxon>
        <taxon>Bacillati</taxon>
        <taxon>Actinomycetota</taxon>
        <taxon>Actinomycetes</taxon>
        <taxon>Mycobacteriales</taxon>
        <taxon>Corynebacteriaceae</taxon>
        <taxon>Corynebacterium</taxon>
    </lineage>
</organism>
<dbReference type="EC" id="3.6.1.22" evidence="4"/>
<dbReference type="SUPFAM" id="SSF55811">
    <property type="entry name" value="Nudix"/>
    <property type="match status" value="1"/>
</dbReference>
<evidence type="ECO:0000256" key="6">
    <source>
        <dbReference type="ARBA" id="ARBA00022801"/>
    </source>
</evidence>
<evidence type="ECO:0000256" key="8">
    <source>
        <dbReference type="ARBA" id="ARBA00023027"/>
    </source>
</evidence>
<dbReference type="PATRIC" id="fig|161896.4.peg.646"/>
<dbReference type="GO" id="GO:0006742">
    <property type="term" value="P:NADP+ catabolic process"/>
    <property type="evidence" value="ECO:0007669"/>
    <property type="project" value="TreeGrafter"/>
</dbReference>
<dbReference type="CDD" id="cd03429">
    <property type="entry name" value="NUDIX_NADH_pyrophosphatase_Nudt13"/>
    <property type="match status" value="1"/>
</dbReference>
<evidence type="ECO:0000256" key="7">
    <source>
        <dbReference type="ARBA" id="ARBA00022842"/>
    </source>
</evidence>
<keyword evidence="8" id="KW-0520">NAD</keyword>
<evidence type="ECO:0000256" key="4">
    <source>
        <dbReference type="ARBA" id="ARBA00012381"/>
    </source>
</evidence>
<dbReference type="RefSeq" id="WP_035106906.1">
    <property type="nucleotide sequence ID" value="NZ_CP011311.1"/>
</dbReference>
<dbReference type="GO" id="GO:0005829">
    <property type="term" value="C:cytosol"/>
    <property type="evidence" value="ECO:0007669"/>
    <property type="project" value="TreeGrafter"/>
</dbReference>
<dbReference type="InterPro" id="IPR015797">
    <property type="entry name" value="NUDIX_hydrolase-like_dom_sf"/>
</dbReference>
<proteinExistence type="inferred from homology"/>
<dbReference type="PROSITE" id="PS00893">
    <property type="entry name" value="NUDIX_BOX"/>
    <property type="match status" value="1"/>
</dbReference>
<dbReference type="Pfam" id="PF00293">
    <property type="entry name" value="NUDIX"/>
    <property type="match status" value="1"/>
</dbReference>
<dbReference type="STRING" id="161896.UL81_03270"/>
<dbReference type="Gene3D" id="3.90.79.10">
    <property type="entry name" value="Nucleoside Triphosphate Pyrophosphohydrolase"/>
    <property type="match status" value="1"/>
</dbReference>